<evidence type="ECO:0000313" key="3">
    <source>
        <dbReference type="Proteomes" id="UP001501771"/>
    </source>
</evidence>
<comment type="caution">
    <text evidence="2">The sequence shown here is derived from an EMBL/GenBank/DDBJ whole genome shotgun (WGS) entry which is preliminary data.</text>
</comment>
<proteinExistence type="predicted"/>
<evidence type="ECO:0000259" key="1">
    <source>
        <dbReference type="Pfam" id="PF14088"/>
    </source>
</evidence>
<name>A0ABN2ZNS6_9ACTN</name>
<dbReference type="EMBL" id="BAAAQR010000005">
    <property type="protein sequence ID" value="GAA2145110.1"/>
    <property type="molecule type" value="Genomic_DNA"/>
</dbReference>
<gene>
    <name evidence="2" type="ORF">GCM10009844_19430</name>
</gene>
<accession>A0ABN2ZNS6</accession>
<dbReference type="Proteomes" id="UP001501771">
    <property type="component" value="Unassembled WGS sequence"/>
</dbReference>
<dbReference type="Pfam" id="PF14088">
    <property type="entry name" value="DUF4268"/>
    <property type="match status" value="1"/>
</dbReference>
<reference evidence="2 3" key="1">
    <citation type="journal article" date="2019" name="Int. J. Syst. Evol. Microbiol.">
        <title>The Global Catalogue of Microorganisms (GCM) 10K type strain sequencing project: providing services to taxonomists for standard genome sequencing and annotation.</title>
        <authorList>
            <consortium name="The Broad Institute Genomics Platform"/>
            <consortium name="The Broad Institute Genome Sequencing Center for Infectious Disease"/>
            <person name="Wu L."/>
            <person name="Ma J."/>
        </authorList>
    </citation>
    <scope>NUCLEOTIDE SEQUENCE [LARGE SCALE GENOMIC DNA]</scope>
    <source>
        <strain evidence="2 3">JCM 16022</strain>
    </source>
</reference>
<dbReference type="InterPro" id="IPR025364">
    <property type="entry name" value="DUF4268"/>
</dbReference>
<feature type="domain" description="DUF4268" evidence="1">
    <location>
        <begin position="13"/>
        <end position="127"/>
    </location>
</feature>
<evidence type="ECO:0000313" key="2">
    <source>
        <dbReference type="EMBL" id="GAA2145110.1"/>
    </source>
</evidence>
<organism evidence="2 3">
    <name type="scientific">Nocardioides koreensis</name>
    <dbReference type="NCBI Taxonomy" id="433651"/>
    <lineage>
        <taxon>Bacteria</taxon>
        <taxon>Bacillati</taxon>
        <taxon>Actinomycetota</taxon>
        <taxon>Actinomycetes</taxon>
        <taxon>Propionibacteriales</taxon>
        <taxon>Nocardioidaceae</taxon>
        <taxon>Nocardioides</taxon>
    </lineage>
</organism>
<keyword evidence="3" id="KW-1185">Reference proteome</keyword>
<sequence>MLAKIRAEYPTWTRSTAGSTQSWITLPYGTSTTWYGMAFTSTGPRVELYFGGPDAAANLAEFERFTEHRQLLDDGFGGSIQFDPLPGKKACRIHIDRLHGDVLDADSRGEFLDWFVSTMAKFRPVTQRIRATLESTT</sequence>
<protein>
    <recommendedName>
        <fullName evidence="1">DUF4268 domain-containing protein</fullName>
    </recommendedName>
</protein>